<sequence length="333" mass="37503">MTTEVGGNGQKEAPLRIACVQIDCKHGMVERNRDRILELTKGLKRGDVDLIMLPEMALSGYIFDKKEDIAPFLEDPSKGEQHSPSLALAVILASRLNCYVSIGFPCIGSAFQKTQSSDQVTYQITKPFDARQQDILPERWPEPAAFNASMFVDRTGKIIHTFRKHFNYTNDKVWATEGPGFECIKDVPLLGNVCVAICMDINPYDFQAPFDAFELARFCQKEEVDTLLMNIAWLASDQEESEDEGEDQKSKEEQLQYAQLQHMSYLAQRLLPLFKDQDGQPQRRLKFIACNRVGTEAGTVFAGTSVGMQFTPGSRPCVQGYMGREEGMMVIEM</sequence>
<dbReference type="STRING" id="1280837.A0A316V6J9"/>
<gene>
    <name evidence="2" type="ORF">FA14DRAFT_162123</name>
</gene>
<dbReference type="AlphaFoldDB" id="A0A316V6J9"/>
<feature type="domain" description="CN hydrolase" evidence="1">
    <location>
        <begin position="15"/>
        <end position="333"/>
    </location>
</feature>
<dbReference type="EMBL" id="KZ819605">
    <property type="protein sequence ID" value="PWN32884.1"/>
    <property type="molecule type" value="Genomic_DNA"/>
</dbReference>
<keyword evidence="2" id="KW-0378">Hydrolase</keyword>
<dbReference type="SUPFAM" id="SSF56317">
    <property type="entry name" value="Carbon-nitrogen hydrolase"/>
    <property type="match status" value="1"/>
</dbReference>
<dbReference type="InterPro" id="IPR036526">
    <property type="entry name" value="C-N_Hydrolase_sf"/>
</dbReference>
<dbReference type="GO" id="GO:0070773">
    <property type="term" value="F:protein-N-terminal glutamine amidohydrolase activity"/>
    <property type="evidence" value="ECO:0007669"/>
    <property type="project" value="InterPro"/>
</dbReference>
<evidence type="ECO:0000313" key="2">
    <source>
        <dbReference type="EMBL" id="PWN32884.1"/>
    </source>
</evidence>
<dbReference type="OrthoDB" id="201515at2759"/>
<dbReference type="GO" id="GO:0008418">
    <property type="term" value="F:protein-N-terminal asparagine amidohydrolase activity"/>
    <property type="evidence" value="ECO:0007669"/>
    <property type="project" value="InterPro"/>
</dbReference>
<dbReference type="PANTHER" id="PTHR11750">
    <property type="entry name" value="PROTEIN N-TERMINAL AMIDASE"/>
    <property type="match status" value="1"/>
</dbReference>
<dbReference type="RefSeq" id="XP_025353186.1">
    <property type="nucleotide sequence ID" value="XM_025499437.1"/>
</dbReference>
<dbReference type="Pfam" id="PF00795">
    <property type="entry name" value="CN_hydrolase"/>
    <property type="match status" value="1"/>
</dbReference>
<dbReference type="InParanoid" id="A0A316V6J9"/>
<keyword evidence="3" id="KW-1185">Reference proteome</keyword>
<dbReference type="Gene3D" id="3.60.110.10">
    <property type="entry name" value="Carbon-nitrogen hydrolase"/>
    <property type="match status" value="1"/>
</dbReference>
<dbReference type="InterPro" id="IPR039703">
    <property type="entry name" value="Nta1"/>
</dbReference>
<reference evidence="2 3" key="1">
    <citation type="journal article" date="2018" name="Mol. Biol. Evol.">
        <title>Broad Genomic Sampling Reveals a Smut Pathogenic Ancestry of the Fungal Clade Ustilaginomycotina.</title>
        <authorList>
            <person name="Kijpornyongpan T."/>
            <person name="Mondo S.J."/>
            <person name="Barry K."/>
            <person name="Sandor L."/>
            <person name="Lee J."/>
            <person name="Lipzen A."/>
            <person name="Pangilinan J."/>
            <person name="LaButti K."/>
            <person name="Hainaut M."/>
            <person name="Henrissat B."/>
            <person name="Grigoriev I.V."/>
            <person name="Spatafora J.W."/>
            <person name="Aime M.C."/>
        </authorList>
    </citation>
    <scope>NUCLEOTIDE SEQUENCE [LARGE SCALE GENOMIC DNA]</scope>
    <source>
        <strain evidence="2 3">MCA 3882</strain>
    </source>
</reference>
<protein>
    <submittedName>
        <fullName evidence="2">Carbon-nitrogen hydrolase</fullName>
    </submittedName>
</protein>
<name>A0A316V6J9_9BASI</name>
<organism evidence="2 3">
    <name type="scientific">Meira miltonrushii</name>
    <dbReference type="NCBI Taxonomy" id="1280837"/>
    <lineage>
        <taxon>Eukaryota</taxon>
        <taxon>Fungi</taxon>
        <taxon>Dikarya</taxon>
        <taxon>Basidiomycota</taxon>
        <taxon>Ustilaginomycotina</taxon>
        <taxon>Exobasidiomycetes</taxon>
        <taxon>Exobasidiales</taxon>
        <taxon>Brachybasidiaceae</taxon>
        <taxon>Meira</taxon>
    </lineage>
</organism>
<evidence type="ECO:0000313" key="3">
    <source>
        <dbReference type="Proteomes" id="UP000245771"/>
    </source>
</evidence>
<dbReference type="PANTHER" id="PTHR11750:SF26">
    <property type="entry name" value="PROTEIN N-TERMINAL AMIDASE"/>
    <property type="match status" value="1"/>
</dbReference>
<dbReference type="GO" id="GO:0030163">
    <property type="term" value="P:protein catabolic process"/>
    <property type="evidence" value="ECO:0007669"/>
    <property type="project" value="TreeGrafter"/>
</dbReference>
<evidence type="ECO:0000259" key="1">
    <source>
        <dbReference type="PROSITE" id="PS50263"/>
    </source>
</evidence>
<proteinExistence type="predicted"/>
<dbReference type="InterPro" id="IPR003010">
    <property type="entry name" value="C-N_Hydrolase"/>
</dbReference>
<dbReference type="PROSITE" id="PS50263">
    <property type="entry name" value="CN_HYDROLASE"/>
    <property type="match status" value="1"/>
</dbReference>
<dbReference type="GeneID" id="37021218"/>
<dbReference type="Proteomes" id="UP000245771">
    <property type="component" value="Unassembled WGS sequence"/>
</dbReference>
<dbReference type="FunCoup" id="A0A316V6J9">
    <property type="interactions" value="4"/>
</dbReference>
<accession>A0A316V6J9</accession>